<evidence type="ECO:0008006" key="4">
    <source>
        <dbReference type="Google" id="ProtNLM"/>
    </source>
</evidence>
<dbReference type="SUPFAM" id="SSF51735">
    <property type="entry name" value="NAD(P)-binding Rossmann-fold domains"/>
    <property type="match status" value="1"/>
</dbReference>
<sequence length="335" mass="38090">MINVGVIGVGYWGPNVIRNFHTNPKTNIMMSCDLREERLNYIQSLYPSIDITKNYKEIIQNSKIDLVSICTPVSSHYKLAREVLEAGKHVFIEKPMTTTSSQAEDLINTAEKRNLKIFVDHTFIYTGAVRKIKDLIKKGELGNLYYFDSVRINLGLFQHDINVLWDLAPHDISIMHNLLECDPEAVIATGADHLGNELEDVTYLTVYYPGNLIAHIHSNWLSPVKIRQTLIAGSKKMVVWDDNQPSEKVRVYDKGIEIIDTPDEVYNILIQYRTGDMTCPKLDSTEALTVEINHIVDCLENNKQSDSDGKAGWMVVRILEASQESLKNRGKEIKI</sequence>
<evidence type="ECO:0000313" key="3">
    <source>
        <dbReference type="EMBL" id="KKN03491.1"/>
    </source>
</evidence>
<gene>
    <name evidence="3" type="ORF">LCGC14_1107150</name>
</gene>
<dbReference type="InterPro" id="IPR036291">
    <property type="entry name" value="NAD(P)-bd_dom_sf"/>
</dbReference>
<evidence type="ECO:0000259" key="1">
    <source>
        <dbReference type="Pfam" id="PF01408"/>
    </source>
</evidence>
<dbReference type="GO" id="GO:0000166">
    <property type="term" value="F:nucleotide binding"/>
    <property type="evidence" value="ECO:0007669"/>
    <property type="project" value="InterPro"/>
</dbReference>
<dbReference type="Pfam" id="PF22725">
    <property type="entry name" value="GFO_IDH_MocA_C3"/>
    <property type="match status" value="1"/>
</dbReference>
<protein>
    <recommendedName>
        <fullName evidence="4">Gfo/Idh/MocA-like oxidoreductase N-terminal domain-containing protein</fullName>
    </recommendedName>
</protein>
<organism evidence="3">
    <name type="scientific">marine sediment metagenome</name>
    <dbReference type="NCBI Taxonomy" id="412755"/>
    <lineage>
        <taxon>unclassified sequences</taxon>
        <taxon>metagenomes</taxon>
        <taxon>ecological metagenomes</taxon>
    </lineage>
</organism>
<dbReference type="Gene3D" id="3.30.360.10">
    <property type="entry name" value="Dihydrodipicolinate Reductase, domain 2"/>
    <property type="match status" value="1"/>
</dbReference>
<dbReference type="InterPro" id="IPR051450">
    <property type="entry name" value="Gfo/Idh/MocA_Oxidoreductases"/>
</dbReference>
<proteinExistence type="predicted"/>
<evidence type="ECO:0000259" key="2">
    <source>
        <dbReference type="Pfam" id="PF22725"/>
    </source>
</evidence>
<dbReference type="PANTHER" id="PTHR43377">
    <property type="entry name" value="BILIVERDIN REDUCTASE A"/>
    <property type="match status" value="1"/>
</dbReference>
<reference evidence="3" key="1">
    <citation type="journal article" date="2015" name="Nature">
        <title>Complex archaea that bridge the gap between prokaryotes and eukaryotes.</title>
        <authorList>
            <person name="Spang A."/>
            <person name="Saw J.H."/>
            <person name="Jorgensen S.L."/>
            <person name="Zaremba-Niedzwiedzka K."/>
            <person name="Martijn J."/>
            <person name="Lind A.E."/>
            <person name="van Eijk R."/>
            <person name="Schleper C."/>
            <person name="Guy L."/>
            <person name="Ettema T.J."/>
        </authorList>
    </citation>
    <scope>NUCLEOTIDE SEQUENCE</scope>
</reference>
<dbReference type="Gene3D" id="3.40.50.720">
    <property type="entry name" value="NAD(P)-binding Rossmann-like Domain"/>
    <property type="match status" value="1"/>
</dbReference>
<name>A0A0F9PR01_9ZZZZ</name>
<dbReference type="EMBL" id="LAZR01005027">
    <property type="protein sequence ID" value="KKN03491.1"/>
    <property type="molecule type" value="Genomic_DNA"/>
</dbReference>
<dbReference type="PANTHER" id="PTHR43377:SF6">
    <property type="entry name" value="GFO_IDH_MOCA-LIKE OXIDOREDUCTASE N-TERMINAL DOMAIN-CONTAINING PROTEIN"/>
    <property type="match status" value="1"/>
</dbReference>
<comment type="caution">
    <text evidence="3">The sequence shown here is derived from an EMBL/GenBank/DDBJ whole genome shotgun (WGS) entry which is preliminary data.</text>
</comment>
<feature type="domain" description="GFO/IDH/MocA-like oxidoreductase" evidence="2">
    <location>
        <begin position="129"/>
        <end position="238"/>
    </location>
</feature>
<accession>A0A0F9PR01</accession>
<dbReference type="SUPFAM" id="SSF55347">
    <property type="entry name" value="Glyceraldehyde-3-phosphate dehydrogenase-like, C-terminal domain"/>
    <property type="match status" value="1"/>
</dbReference>
<dbReference type="InterPro" id="IPR055170">
    <property type="entry name" value="GFO_IDH_MocA-like_dom"/>
</dbReference>
<dbReference type="Pfam" id="PF01408">
    <property type="entry name" value="GFO_IDH_MocA"/>
    <property type="match status" value="1"/>
</dbReference>
<dbReference type="AlphaFoldDB" id="A0A0F9PR01"/>
<feature type="domain" description="Gfo/Idh/MocA-like oxidoreductase N-terminal" evidence="1">
    <location>
        <begin position="2"/>
        <end position="121"/>
    </location>
</feature>
<dbReference type="InterPro" id="IPR000683">
    <property type="entry name" value="Gfo/Idh/MocA-like_OxRdtase_N"/>
</dbReference>